<evidence type="ECO:0000313" key="3">
    <source>
        <dbReference type="Proteomes" id="UP000002316"/>
    </source>
</evidence>
<organism evidence="2 3">
    <name type="scientific">Trypanosoma brucei gambiense (strain MHOM/CI/86/DAL972)</name>
    <dbReference type="NCBI Taxonomy" id="679716"/>
    <lineage>
        <taxon>Eukaryota</taxon>
        <taxon>Discoba</taxon>
        <taxon>Euglenozoa</taxon>
        <taxon>Kinetoplastea</taxon>
        <taxon>Metakinetoplastina</taxon>
        <taxon>Trypanosomatida</taxon>
        <taxon>Trypanosomatidae</taxon>
        <taxon>Trypanosoma</taxon>
    </lineage>
</organism>
<feature type="region of interest" description="Disordered" evidence="1">
    <location>
        <begin position="19"/>
        <end position="38"/>
    </location>
</feature>
<proteinExistence type="predicted"/>
<sequence length="184" mass="20987">MFLNIKPLLPTADEIKKAASFPDDNVPGRAAAPLKTPPSFANTGVHASMCGRRLLTPQTASHNIRYGFLLPLVLFPRRLKPFTPWHRQRPAPIPFQMSASRFPHSCPCFPSQQNPFPSAINQQRNGSFNEQNSFFLEFSCQSSHSAATVKALKRIRNHGEPAFHNFQRNYRIGCFTEHHHRVRW</sequence>
<gene>
    <name evidence="2" type="ORF">TbgDal_IX9920</name>
</gene>
<accession>C9ZZR7</accession>
<reference evidence="3" key="1">
    <citation type="journal article" date="2010" name="PLoS Negl. Trop. Dis.">
        <title>The genome sequence of Trypanosoma brucei gambiense, causative agent of chronic human african trypanosomiasis.</title>
        <authorList>
            <person name="Jackson A.P."/>
            <person name="Sanders M."/>
            <person name="Berry A."/>
            <person name="McQuillan J."/>
            <person name="Aslett M.A."/>
            <person name="Quail M.A."/>
            <person name="Chukualim B."/>
            <person name="Capewell P."/>
            <person name="MacLeod A."/>
            <person name="Melville S.E."/>
            <person name="Gibson W."/>
            <person name="Barry J.D."/>
            <person name="Berriman M."/>
            <person name="Hertz-Fowler C."/>
        </authorList>
    </citation>
    <scope>NUCLEOTIDE SEQUENCE [LARGE SCALE GENOMIC DNA]</scope>
    <source>
        <strain evidence="3">MHOM/CI/86/DAL972</strain>
    </source>
</reference>
<evidence type="ECO:0000256" key="1">
    <source>
        <dbReference type="SAM" id="MobiDB-lite"/>
    </source>
</evidence>
<dbReference type="KEGG" id="tbg:TbgDal_IX9920"/>
<dbReference type="EMBL" id="FN554972">
    <property type="protein sequence ID" value="CBH14916.1"/>
    <property type="molecule type" value="Genomic_DNA"/>
</dbReference>
<evidence type="ECO:0000313" key="2">
    <source>
        <dbReference type="EMBL" id="CBH14916.1"/>
    </source>
</evidence>
<name>C9ZZR7_TRYB9</name>
<dbReference type="GeneID" id="23861066"/>
<dbReference type="AlphaFoldDB" id="C9ZZR7"/>
<dbReference type="Proteomes" id="UP000002316">
    <property type="component" value="Chromosome 9"/>
</dbReference>
<dbReference type="RefSeq" id="XP_011777182.1">
    <property type="nucleotide sequence ID" value="XM_011778880.1"/>
</dbReference>
<dbReference type="VEuPathDB" id="TriTrypDB:Tbg972.9.9920"/>
<protein>
    <submittedName>
        <fullName evidence="2">T. brucei spp.-specific protein</fullName>
    </submittedName>
</protein>